<dbReference type="Proteomes" id="UP000807115">
    <property type="component" value="Chromosome 2"/>
</dbReference>
<dbReference type="SMART" id="SM00579">
    <property type="entry name" value="FBD"/>
    <property type="match status" value="1"/>
</dbReference>
<dbReference type="AlphaFoldDB" id="A0A921RMQ7"/>
<comment type="caution">
    <text evidence="3">The sequence shown here is derived from an EMBL/GenBank/DDBJ whole genome shotgun (WGS) entry which is preliminary data.</text>
</comment>
<evidence type="ECO:0000313" key="4">
    <source>
        <dbReference type="Proteomes" id="UP000807115"/>
    </source>
</evidence>
<reference evidence="3" key="2">
    <citation type="submission" date="2020-10" db="EMBL/GenBank/DDBJ databases">
        <authorList>
            <person name="Cooper E.A."/>
            <person name="Brenton Z.W."/>
            <person name="Flinn B.S."/>
            <person name="Jenkins J."/>
            <person name="Shu S."/>
            <person name="Flowers D."/>
            <person name="Luo F."/>
            <person name="Wang Y."/>
            <person name="Xia P."/>
            <person name="Barry K."/>
            <person name="Daum C."/>
            <person name="Lipzen A."/>
            <person name="Yoshinaga Y."/>
            <person name="Schmutz J."/>
            <person name="Saski C."/>
            <person name="Vermerris W."/>
            <person name="Kresovich S."/>
        </authorList>
    </citation>
    <scope>NUCLEOTIDE SEQUENCE</scope>
</reference>
<gene>
    <name evidence="3" type="ORF">BDA96_02G110400</name>
</gene>
<dbReference type="EMBL" id="CM027681">
    <property type="protein sequence ID" value="KAG0542509.1"/>
    <property type="molecule type" value="Genomic_DNA"/>
</dbReference>
<dbReference type="PANTHER" id="PTHR32141:SF144">
    <property type="entry name" value="OS07G0277500 PROTEIN"/>
    <property type="match status" value="1"/>
</dbReference>
<dbReference type="Pfam" id="PF24758">
    <property type="entry name" value="LRR_At5g56370"/>
    <property type="match status" value="1"/>
</dbReference>
<evidence type="ECO:0000313" key="3">
    <source>
        <dbReference type="EMBL" id="KAG0542509.1"/>
    </source>
</evidence>
<sequence length="500" mass="56390">RQRRIPIQDPPPGAGAEEEDGVDRISLLPDAILGEVISLLPTKDAARTQILATRWRHLWRSAPLNLDVGDLFTVDVVSPVNRDGGELGTIGVVSRILSAHRGPCRRFRFAAKHLQDHPATVDAWLRSPALDNLQEIDCWMRLFSPEVLQPPPPPASAFRFSSCLCVATLSHCHLSDDVAQALQFPKLKKLALQCVSISEDSLHSIIAASPVLECFLLRRSFGFRCVRINSASLTSIGVDANDGHKRTVTCLEEFIVEDAPCLKRILYLPSSRRHTQLQISVISAPSLETLGRLSCPDYYKLALGSMIIEVLSCFSVLQKKTSMPHKGFRITNLTSPAYTVKILAVCNFNLSLDVIIDLMGCFSCLEKLYIESYMGRDKNLWRRKHHNLIKCLDIRLKTVVLTNYRGIRSQVNFATFFVLNAKMLESMTFRCRRYLVTDGILAEQQRLLQLQKKASRCARFYFTTKICERNFMHINHAHDLSKTDPFECEETKVGVCASFE</sequence>
<evidence type="ECO:0000256" key="1">
    <source>
        <dbReference type="SAM" id="MobiDB-lite"/>
    </source>
</evidence>
<dbReference type="CDD" id="cd22160">
    <property type="entry name" value="F-box_AtFBL13-like"/>
    <property type="match status" value="1"/>
</dbReference>
<dbReference type="PANTHER" id="PTHR32141">
    <property type="match status" value="1"/>
</dbReference>
<dbReference type="InterPro" id="IPR032675">
    <property type="entry name" value="LRR_dom_sf"/>
</dbReference>
<dbReference type="SUPFAM" id="SSF81383">
    <property type="entry name" value="F-box domain"/>
    <property type="match status" value="1"/>
</dbReference>
<dbReference type="Pfam" id="PF00646">
    <property type="entry name" value="F-box"/>
    <property type="match status" value="1"/>
</dbReference>
<dbReference type="Gene3D" id="3.80.10.10">
    <property type="entry name" value="Ribonuclease Inhibitor"/>
    <property type="match status" value="1"/>
</dbReference>
<dbReference type="InterPro" id="IPR055302">
    <property type="entry name" value="F-box_dom-containing"/>
</dbReference>
<dbReference type="InterPro" id="IPR055411">
    <property type="entry name" value="LRR_FXL15/At3g58940/PEG3-like"/>
</dbReference>
<protein>
    <recommendedName>
        <fullName evidence="2">FBD domain-containing protein</fullName>
    </recommendedName>
</protein>
<reference evidence="3" key="1">
    <citation type="journal article" date="2019" name="BMC Genomics">
        <title>A new reference genome for Sorghum bicolor reveals high levels of sequence similarity between sweet and grain genotypes: implications for the genetics of sugar metabolism.</title>
        <authorList>
            <person name="Cooper E.A."/>
            <person name="Brenton Z.W."/>
            <person name="Flinn B.S."/>
            <person name="Jenkins J."/>
            <person name="Shu S."/>
            <person name="Flowers D."/>
            <person name="Luo F."/>
            <person name="Wang Y."/>
            <person name="Xia P."/>
            <person name="Barry K."/>
            <person name="Daum C."/>
            <person name="Lipzen A."/>
            <person name="Yoshinaga Y."/>
            <person name="Schmutz J."/>
            <person name="Saski C."/>
            <person name="Vermerris W."/>
            <person name="Kresovich S."/>
        </authorList>
    </citation>
    <scope>NUCLEOTIDE SEQUENCE</scope>
</reference>
<dbReference type="Pfam" id="PF08387">
    <property type="entry name" value="FBD"/>
    <property type="match status" value="1"/>
</dbReference>
<evidence type="ECO:0000259" key="2">
    <source>
        <dbReference type="SMART" id="SM00579"/>
    </source>
</evidence>
<feature type="domain" description="FBD" evidence="2">
    <location>
        <begin position="390"/>
        <end position="463"/>
    </location>
</feature>
<dbReference type="InterPro" id="IPR006566">
    <property type="entry name" value="FBD"/>
</dbReference>
<accession>A0A921RMQ7</accession>
<dbReference type="InterPro" id="IPR001810">
    <property type="entry name" value="F-box_dom"/>
</dbReference>
<proteinExistence type="predicted"/>
<organism evidence="3 4">
    <name type="scientific">Sorghum bicolor</name>
    <name type="common">Sorghum</name>
    <name type="synonym">Sorghum vulgare</name>
    <dbReference type="NCBI Taxonomy" id="4558"/>
    <lineage>
        <taxon>Eukaryota</taxon>
        <taxon>Viridiplantae</taxon>
        <taxon>Streptophyta</taxon>
        <taxon>Embryophyta</taxon>
        <taxon>Tracheophyta</taxon>
        <taxon>Spermatophyta</taxon>
        <taxon>Magnoliopsida</taxon>
        <taxon>Liliopsida</taxon>
        <taxon>Poales</taxon>
        <taxon>Poaceae</taxon>
        <taxon>PACMAD clade</taxon>
        <taxon>Panicoideae</taxon>
        <taxon>Andropogonodae</taxon>
        <taxon>Andropogoneae</taxon>
        <taxon>Sorghinae</taxon>
        <taxon>Sorghum</taxon>
    </lineage>
</organism>
<feature type="non-terminal residue" evidence="3">
    <location>
        <position position="1"/>
    </location>
</feature>
<dbReference type="InterPro" id="IPR036047">
    <property type="entry name" value="F-box-like_dom_sf"/>
</dbReference>
<dbReference type="InterPro" id="IPR053781">
    <property type="entry name" value="F-box_AtFBL13-like"/>
</dbReference>
<feature type="region of interest" description="Disordered" evidence="1">
    <location>
        <begin position="1"/>
        <end position="20"/>
    </location>
</feature>
<name>A0A921RMQ7_SORBI</name>